<comment type="caution">
    <text evidence="2">The sequence shown here is derived from an EMBL/GenBank/DDBJ whole genome shotgun (WGS) entry which is preliminary data.</text>
</comment>
<dbReference type="InterPro" id="IPR011009">
    <property type="entry name" value="Kinase-like_dom_sf"/>
</dbReference>
<dbReference type="Pfam" id="PF08238">
    <property type="entry name" value="Sel1"/>
    <property type="match status" value="3"/>
</dbReference>
<dbReference type="GO" id="GO:0005524">
    <property type="term" value="F:ATP binding"/>
    <property type="evidence" value="ECO:0007669"/>
    <property type="project" value="InterPro"/>
</dbReference>
<keyword evidence="3" id="KW-1185">Reference proteome</keyword>
<feature type="domain" description="Protein kinase" evidence="1">
    <location>
        <begin position="201"/>
        <end position="501"/>
    </location>
</feature>
<dbReference type="Pfam" id="PF22215">
    <property type="entry name" value="MLKL_N"/>
    <property type="match status" value="1"/>
</dbReference>
<name>A0A9N8VZI8_9GLOM</name>
<dbReference type="InterPro" id="IPR006597">
    <property type="entry name" value="Sel1-like"/>
</dbReference>
<dbReference type="InterPro" id="IPR011990">
    <property type="entry name" value="TPR-like_helical_dom_sf"/>
</dbReference>
<dbReference type="CDD" id="cd21037">
    <property type="entry name" value="MLKL_NTD"/>
    <property type="match status" value="1"/>
</dbReference>
<dbReference type="Gene3D" id="1.20.930.20">
    <property type="entry name" value="Adaptor protein Cbl, N-terminal domain"/>
    <property type="match status" value="1"/>
</dbReference>
<dbReference type="InterPro" id="IPR054000">
    <property type="entry name" value="MLKL_N"/>
</dbReference>
<dbReference type="SMART" id="SM00671">
    <property type="entry name" value="SEL1"/>
    <property type="match status" value="3"/>
</dbReference>
<evidence type="ECO:0000259" key="1">
    <source>
        <dbReference type="PROSITE" id="PS50011"/>
    </source>
</evidence>
<reference evidence="2" key="1">
    <citation type="submission" date="2021-06" db="EMBL/GenBank/DDBJ databases">
        <authorList>
            <person name="Kallberg Y."/>
            <person name="Tangrot J."/>
            <person name="Rosling A."/>
        </authorList>
    </citation>
    <scope>NUCLEOTIDE SEQUENCE</scope>
    <source>
        <strain evidence="2">FL130A</strain>
    </source>
</reference>
<dbReference type="GO" id="GO:0007166">
    <property type="term" value="P:cell surface receptor signaling pathway"/>
    <property type="evidence" value="ECO:0007669"/>
    <property type="project" value="InterPro"/>
</dbReference>
<dbReference type="Proteomes" id="UP000789508">
    <property type="component" value="Unassembled WGS sequence"/>
</dbReference>
<dbReference type="GO" id="GO:0004674">
    <property type="term" value="F:protein serine/threonine kinase activity"/>
    <property type="evidence" value="ECO:0007669"/>
    <property type="project" value="TreeGrafter"/>
</dbReference>
<sequence>MMDDFISMVVDAPTPSAQITGGLHIGFGLAEKLSVSLPNYIETAIEVGKVVNHAVIAVLTGNIAFLVDDIVKFASAAKHCKAECKRLGEQMKIARDSAKDLLDKLDMNPKEIEDKSFVTALKAFAIVLEDGRAVVKQHAEAKYGLKIFHAKKFAAEFQDIEERLDQACTRLNLALNIRRYVDSQEWEETHRTWHEEDKVAFERLNTLVKESLEEIKSDKRLKASAIEILNETSIVPTVFTDWKQFKTDRVFTATYHTVDEHKNPLAVKTIVKVTRAKESDPSEMRSFALEVTYLKKLAPCPNIIKLIGTTVKRGVMALVIEYCEKGDLQSLIAAGDLKGDWGKKRSIALGVAQGVAYLHEAGIFHKYINSGNILIDNHYQPKLTNFRKSRWITGITRREVDSFEEQIRWTAPERLGDDVSAYTAACDVYSFGIVYYEIVTEKFPWQGLQLDAVYNIRKVEGKELLLDPIIPPAISTVFTNCIHHNPLQRFTTKEIIAHLEAIRPEELEMNIFKSEPLPGLEIMEDEKSNYLSPKLYASLSLSDVSDDDESPRDILENGETHNRVREWVKARKEYEKVEETFPQACFRLGEYYYYGRGVTQDYDKAFEYLGRARDKGNGDAIDMLGYIYLTGKGGPKDRHKAVKFFRDATEKEIPFAFYHLGVCYFRGWGGLTKDEEQAKKLIFKAARMGNEDAQKFAHSQKWDVQQVMTAGDGDVV</sequence>
<organism evidence="2 3">
    <name type="scientific">Ambispora leptoticha</name>
    <dbReference type="NCBI Taxonomy" id="144679"/>
    <lineage>
        <taxon>Eukaryota</taxon>
        <taxon>Fungi</taxon>
        <taxon>Fungi incertae sedis</taxon>
        <taxon>Mucoromycota</taxon>
        <taxon>Glomeromycotina</taxon>
        <taxon>Glomeromycetes</taxon>
        <taxon>Archaeosporales</taxon>
        <taxon>Ambisporaceae</taxon>
        <taxon>Ambispora</taxon>
    </lineage>
</organism>
<evidence type="ECO:0000313" key="2">
    <source>
        <dbReference type="EMBL" id="CAG8468580.1"/>
    </source>
</evidence>
<evidence type="ECO:0000313" key="3">
    <source>
        <dbReference type="Proteomes" id="UP000789508"/>
    </source>
</evidence>
<dbReference type="SUPFAM" id="SSF81901">
    <property type="entry name" value="HCP-like"/>
    <property type="match status" value="1"/>
</dbReference>
<dbReference type="Pfam" id="PF07714">
    <property type="entry name" value="PK_Tyr_Ser-Thr"/>
    <property type="match status" value="1"/>
</dbReference>
<dbReference type="PANTHER" id="PTHR44329">
    <property type="entry name" value="SERINE/THREONINE-PROTEIN KINASE TNNI3K-RELATED"/>
    <property type="match status" value="1"/>
</dbReference>
<gene>
    <name evidence="2" type="ORF">ALEPTO_LOCUS1899</name>
</gene>
<dbReference type="AlphaFoldDB" id="A0A9N8VZI8"/>
<dbReference type="InterPro" id="IPR059179">
    <property type="entry name" value="MLKL-like_MCAfunc"/>
</dbReference>
<dbReference type="Gene3D" id="1.25.40.10">
    <property type="entry name" value="Tetratricopeptide repeat domain"/>
    <property type="match status" value="1"/>
</dbReference>
<dbReference type="InterPro" id="IPR036537">
    <property type="entry name" value="Adaptor_Cbl_N_dom_sf"/>
</dbReference>
<dbReference type="InterPro" id="IPR000719">
    <property type="entry name" value="Prot_kinase_dom"/>
</dbReference>
<dbReference type="InterPro" id="IPR001245">
    <property type="entry name" value="Ser-Thr/Tyr_kinase_cat_dom"/>
</dbReference>
<dbReference type="Gene3D" id="1.10.510.10">
    <property type="entry name" value="Transferase(Phosphotransferase) domain 1"/>
    <property type="match status" value="1"/>
</dbReference>
<dbReference type="InterPro" id="IPR051681">
    <property type="entry name" value="Ser/Thr_Kinases-Pseudokinases"/>
</dbReference>
<dbReference type="EMBL" id="CAJVPS010000240">
    <property type="protein sequence ID" value="CAG8468580.1"/>
    <property type="molecule type" value="Genomic_DNA"/>
</dbReference>
<accession>A0A9N8VZI8</accession>
<dbReference type="PROSITE" id="PS50011">
    <property type="entry name" value="PROTEIN_KINASE_DOM"/>
    <property type="match status" value="1"/>
</dbReference>
<protein>
    <submittedName>
        <fullName evidence="2">2416_t:CDS:1</fullName>
    </submittedName>
</protein>
<dbReference type="SUPFAM" id="SSF56112">
    <property type="entry name" value="Protein kinase-like (PK-like)"/>
    <property type="match status" value="1"/>
</dbReference>
<dbReference type="OrthoDB" id="4062651at2759"/>
<proteinExistence type="predicted"/>